<feature type="domain" description="ABC3 transporter permease C-terminal" evidence="8">
    <location>
        <begin position="760"/>
        <end position="873"/>
    </location>
</feature>
<evidence type="ECO:0000313" key="11">
    <source>
        <dbReference type="Proteomes" id="UP001596091"/>
    </source>
</evidence>
<feature type="transmembrane region" description="Helical" evidence="7">
    <location>
        <begin position="499"/>
        <end position="520"/>
    </location>
</feature>
<dbReference type="InterPro" id="IPR047928">
    <property type="entry name" value="Perm_prefix_1"/>
</dbReference>
<dbReference type="NCBIfam" id="TIGR03434">
    <property type="entry name" value="ADOP"/>
    <property type="match status" value="1"/>
</dbReference>
<evidence type="ECO:0000313" key="10">
    <source>
        <dbReference type="EMBL" id="MFC5864667.1"/>
    </source>
</evidence>
<comment type="subcellular location">
    <subcellularLocation>
        <location evidence="1">Cell membrane</location>
        <topology evidence="1">Multi-pass membrane protein</topology>
    </subcellularLocation>
</comment>
<dbReference type="InterPro" id="IPR017800">
    <property type="entry name" value="ADOP"/>
</dbReference>
<feature type="domain" description="MacB-like periplasmic core" evidence="9">
    <location>
        <begin position="499"/>
        <end position="714"/>
    </location>
</feature>
<feature type="domain" description="MacB-like periplasmic core" evidence="9">
    <location>
        <begin position="98"/>
        <end position="308"/>
    </location>
</feature>
<dbReference type="EMBL" id="JBHSPH010000010">
    <property type="protein sequence ID" value="MFC5864667.1"/>
    <property type="molecule type" value="Genomic_DNA"/>
</dbReference>
<dbReference type="PANTHER" id="PTHR30572:SF4">
    <property type="entry name" value="ABC TRANSPORTER PERMEASE YTRF"/>
    <property type="match status" value="1"/>
</dbReference>
<dbReference type="NCBIfam" id="NF038403">
    <property type="entry name" value="perm_prefix_1"/>
    <property type="match status" value="1"/>
</dbReference>
<dbReference type="RefSeq" id="WP_263332771.1">
    <property type="nucleotide sequence ID" value="NZ_JAGSYH010000001.1"/>
</dbReference>
<organism evidence="10 11">
    <name type="scientific">Acidicapsa dinghuensis</name>
    <dbReference type="NCBI Taxonomy" id="2218256"/>
    <lineage>
        <taxon>Bacteria</taxon>
        <taxon>Pseudomonadati</taxon>
        <taxon>Acidobacteriota</taxon>
        <taxon>Terriglobia</taxon>
        <taxon>Terriglobales</taxon>
        <taxon>Acidobacteriaceae</taxon>
        <taxon>Acidicapsa</taxon>
    </lineage>
</organism>
<feature type="transmembrane region" description="Helical" evidence="7">
    <location>
        <begin position="347"/>
        <end position="370"/>
    </location>
</feature>
<evidence type="ECO:0000256" key="5">
    <source>
        <dbReference type="ARBA" id="ARBA00023136"/>
    </source>
</evidence>
<gene>
    <name evidence="10" type="ORF">ACFPT7_20330</name>
</gene>
<dbReference type="InterPro" id="IPR025857">
    <property type="entry name" value="MacB_PCD"/>
</dbReference>
<feature type="transmembrane region" description="Helical" evidence="7">
    <location>
        <begin position="397"/>
        <end position="419"/>
    </location>
</feature>
<feature type="transmembrane region" description="Helical" evidence="7">
    <location>
        <begin position="842"/>
        <end position="863"/>
    </location>
</feature>
<dbReference type="InterPro" id="IPR050250">
    <property type="entry name" value="Macrolide_Exporter_MacB"/>
</dbReference>
<dbReference type="InterPro" id="IPR003838">
    <property type="entry name" value="ABC3_permease_C"/>
</dbReference>
<feature type="transmembrane region" description="Helical" evidence="7">
    <location>
        <begin position="753"/>
        <end position="777"/>
    </location>
</feature>
<dbReference type="PANTHER" id="PTHR30572">
    <property type="entry name" value="MEMBRANE COMPONENT OF TRANSPORTER-RELATED"/>
    <property type="match status" value="1"/>
</dbReference>
<feature type="transmembrane region" description="Helical" evidence="7">
    <location>
        <begin position="439"/>
        <end position="461"/>
    </location>
</feature>
<evidence type="ECO:0000259" key="8">
    <source>
        <dbReference type="Pfam" id="PF02687"/>
    </source>
</evidence>
<keyword evidence="5 7" id="KW-0472">Membrane</keyword>
<keyword evidence="3 7" id="KW-0812">Transmembrane</keyword>
<dbReference type="Pfam" id="PF12704">
    <property type="entry name" value="MacB_PCD"/>
    <property type="match status" value="2"/>
</dbReference>
<dbReference type="Proteomes" id="UP001596091">
    <property type="component" value="Unassembled WGS sequence"/>
</dbReference>
<comment type="similarity">
    <text evidence="6">Belongs to the ABC-4 integral membrane protein family.</text>
</comment>
<protein>
    <submittedName>
        <fullName evidence="10">ADOP family duplicated permease</fullName>
    </submittedName>
</protein>
<evidence type="ECO:0000256" key="2">
    <source>
        <dbReference type="ARBA" id="ARBA00022475"/>
    </source>
</evidence>
<feature type="transmembrane region" description="Helical" evidence="7">
    <location>
        <begin position="96"/>
        <end position="118"/>
    </location>
</feature>
<evidence type="ECO:0000256" key="3">
    <source>
        <dbReference type="ARBA" id="ARBA00022692"/>
    </source>
</evidence>
<dbReference type="Pfam" id="PF02687">
    <property type="entry name" value="FtsX"/>
    <property type="match status" value="2"/>
</dbReference>
<proteinExistence type="inferred from homology"/>
<keyword evidence="2" id="KW-1003">Cell membrane</keyword>
<evidence type="ECO:0000256" key="7">
    <source>
        <dbReference type="SAM" id="Phobius"/>
    </source>
</evidence>
<keyword evidence="11" id="KW-1185">Reference proteome</keyword>
<reference evidence="11" key="1">
    <citation type="journal article" date="2019" name="Int. J. Syst. Evol. Microbiol.">
        <title>The Global Catalogue of Microorganisms (GCM) 10K type strain sequencing project: providing services to taxonomists for standard genome sequencing and annotation.</title>
        <authorList>
            <consortium name="The Broad Institute Genomics Platform"/>
            <consortium name="The Broad Institute Genome Sequencing Center for Infectious Disease"/>
            <person name="Wu L."/>
            <person name="Ma J."/>
        </authorList>
    </citation>
    <scope>NUCLEOTIDE SEQUENCE [LARGE SCALE GENOMIC DNA]</scope>
    <source>
        <strain evidence="11">JCM 4087</strain>
    </source>
</reference>
<evidence type="ECO:0000256" key="1">
    <source>
        <dbReference type="ARBA" id="ARBA00004651"/>
    </source>
</evidence>
<evidence type="ECO:0000259" key="9">
    <source>
        <dbReference type="Pfam" id="PF12704"/>
    </source>
</evidence>
<name>A0ABW1EK33_9BACT</name>
<feature type="domain" description="ABC3 transporter permease C-terminal" evidence="8">
    <location>
        <begin position="355"/>
        <end position="468"/>
    </location>
</feature>
<comment type="caution">
    <text evidence="10">The sequence shown here is derived from an EMBL/GenBank/DDBJ whole genome shotgun (WGS) entry which is preliminary data.</text>
</comment>
<sequence>MSFWLRMRSVARRLSQRERIERDLDEELRSYVDMTADEKIARGLSETEARRRAMVELGGVEQVKQLVREHRADVGLEVLWQDVRYSVRRLRRSPGFALTTVLTLAIGIASVTTVFSILDAVLLQPLPFRQPDRLVAITGVPDETMSDPTIRDWQERGNSFESIAAYRGWSPEVRTPLGSGGDVLEVSQNFFSTLGVVFAVGRDLPQTGNEQDCTRQAVISGGLWKQLGGGDLSRRTLEIDHHTFQISGVLPIAQTIEGSDALNHPDIFVPIGCDPNERVLSRGDEDFAALARLRPGVSISAATTDLARVSATLRHDFPNYYGGVLGQPPVIEPWIAKLTGTAARTGLFATFGACGLLLLITCANLANLLLARNVRRSREFAIRATLGASFRHLLRQLLAESAVLTLAGSVIGMALSYGVLHLLMRERALRLPRLAHASINVPVLAFVVCLAIAIAVFLALAPALRTLRPTLQPDLANAGRTSSDAGLHRFGRMLVAAQIALSLVLVACAGWMIAGVYQLLHQPLGFRSDHLLMVGVNIEHSSVLPRYDATQTRLYFNQLVASLRALPGVTAAAAVKNPPLGSAVNRYGFCSDAHPNQCRNPVSVNPDSYDVTTGYFAAIEQPVLKGRTFTDADGSGQHVVMVNRLLAAREWPGQSAIGHRIWTGELQGWATVIGVVGNVHSYDLDTPPGPDLYLPAAYQPPSRMVVMMRTTGDPRLLEKTVRNMIRGQHADLSLYHLRSMDEEMANEVELRSFLMQVAAAFGALALMIAVLGTYGLLAYEVTLREKEIGIRLALGSSRAEIVRLLLSQEFRWATAGAALGMVAATLSGYILRAQFYQMQVTFAPVLVVSMMMLLMPATIAIVLPARRAASLDPVVTLRHE</sequence>
<evidence type="ECO:0000256" key="6">
    <source>
        <dbReference type="ARBA" id="ARBA00038076"/>
    </source>
</evidence>
<evidence type="ECO:0000256" key="4">
    <source>
        <dbReference type="ARBA" id="ARBA00022989"/>
    </source>
</evidence>
<accession>A0ABW1EK33</accession>
<feature type="transmembrane region" description="Helical" evidence="7">
    <location>
        <begin position="812"/>
        <end position="830"/>
    </location>
</feature>
<keyword evidence="4 7" id="KW-1133">Transmembrane helix</keyword>